<evidence type="ECO:0000313" key="2">
    <source>
        <dbReference type="Proteomes" id="UP000499080"/>
    </source>
</evidence>
<reference evidence="1 2" key="1">
    <citation type="journal article" date="2019" name="Sci. Rep.">
        <title>Orb-weaving spider Araneus ventricosus genome elucidates the spidroin gene catalogue.</title>
        <authorList>
            <person name="Kono N."/>
            <person name="Nakamura H."/>
            <person name="Ohtoshi R."/>
            <person name="Moran D.A.P."/>
            <person name="Shinohara A."/>
            <person name="Yoshida Y."/>
            <person name="Fujiwara M."/>
            <person name="Mori M."/>
            <person name="Tomita M."/>
            <person name="Arakawa K."/>
        </authorList>
    </citation>
    <scope>NUCLEOTIDE SEQUENCE [LARGE SCALE GENOMIC DNA]</scope>
</reference>
<sequence>MGKTWTLFSLTLNPPNDENETRTYVQTSTPHQRFKVLTHLNEFQGTSGQSEVLNAQHRYTLVPARSQRKQTSVHIPFTTSLDSPATTGSGFRIPLLTDILDHDLVSFSKKKKSGMYCTIFLKR</sequence>
<organism evidence="1 2">
    <name type="scientific">Araneus ventricosus</name>
    <name type="common">Orbweaver spider</name>
    <name type="synonym">Epeira ventricosa</name>
    <dbReference type="NCBI Taxonomy" id="182803"/>
    <lineage>
        <taxon>Eukaryota</taxon>
        <taxon>Metazoa</taxon>
        <taxon>Ecdysozoa</taxon>
        <taxon>Arthropoda</taxon>
        <taxon>Chelicerata</taxon>
        <taxon>Arachnida</taxon>
        <taxon>Araneae</taxon>
        <taxon>Araneomorphae</taxon>
        <taxon>Entelegynae</taxon>
        <taxon>Araneoidea</taxon>
        <taxon>Araneidae</taxon>
        <taxon>Araneus</taxon>
    </lineage>
</organism>
<dbReference type="Proteomes" id="UP000499080">
    <property type="component" value="Unassembled WGS sequence"/>
</dbReference>
<name>A0A4Y2G6W9_ARAVE</name>
<gene>
    <name evidence="1" type="ORF">AVEN_31303_1</name>
</gene>
<dbReference type="AlphaFoldDB" id="A0A4Y2G6W9"/>
<accession>A0A4Y2G6W9</accession>
<keyword evidence="2" id="KW-1185">Reference proteome</keyword>
<proteinExistence type="predicted"/>
<protein>
    <submittedName>
        <fullName evidence="1">Uncharacterized protein</fullName>
    </submittedName>
</protein>
<dbReference type="EMBL" id="BGPR01001264">
    <property type="protein sequence ID" value="GBM49602.1"/>
    <property type="molecule type" value="Genomic_DNA"/>
</dbReference>
<comment type="caution">
    <text evidence="1">The sequence shown here is derived from an EMBL/GenBank/DDBJ whole genome shotgun (WGS) entry which is preliminary data.</text>
</comment>
<evidence type="ECO:0000313" key="1">
    <source>
        <dbReference type="EMBL" id="GBM49602.1"/>
    </source>
</evidence>